<dbReference type="InterPro" id="IPR056592">
    <property type="entry name" value="Beta-prop_At3g26010-like"/>
</dbReference>
<dbReference type="Pfam" id="PF00646">
    <property type="entry name" value="F-box"/>
    <property type="match status" value="1"/>
</dbReference>
<dbReference type="SMART" id="SM00256">
    <property type="entry name" value="FBOX"/>
    <property type="match status" value="1"/>
</dbReference>
<dbReference type="Proteomes" id="UP000694864">
    <property type="component" value="Chromosome 9"/>
</dbReference>
<dbReference type="InterPro" id="IPR036047">
    <property type="entry name" value="F-box-like_dom_sf"/>
</dbReference>
<dbReference type="Pfam" id="PF24750">
    <property type="entry name" value="b-prop_At3g26010-like"/>
    <property type="match status" value="1"/>
</dbReference>
<accession>A0ABM1QGC4</accession>
<dbReference type="PROSITE" id="PS50181">
    <property type="entry name" value="FBOX"/>
    <property type="match status" value="1"/>
</dbReference>
<reference evidence="3" key="2">
    <citation type="submission" date="2025-08" db="UniProtKB">
        <authorList>
            <consortium name="RefSeq"/>
        </authorList>
    </citation>
    <scope>IDENTIFICATION</scope>
    <source>
        <tissue evidence="3">Leaf</tissue>
    </source>
</reference>
<dbReference type="InterPro" id="IPR001810">
    <property type="entry name" value="F-box_dom"/>
</dbReference>
<evidence type="ECO:0000313" key="3">
    <source>
        <dbReference type="RefSeq" id="XP_019085812.1"/>
    </source>
</evidence>
<reference evidence="2" key="1">
    <citation type="journal article" date="2014" name="Nat. Commun.">
        <title>The emerging biofuel crop Camelina sativa retains a highly undifferentiated hexaploid genome structure.</title>
        <authorList>
            <person name="Kagale S."/>
            <person name="Koh C."/>
            <person name="Nixon J."/>
            <person name="Bollina V."/>
            <person name="Clarke W.E."/>
            <person name="Tuteja R."/>
            <person name="Spillane C."/>
            <person name="Robinson S.J."/>
            <person name="Links M.G."/>
            <person name="Clarke C."/>
            <person name="Higgins E.E."/>
            <person name="Huebert T."/>
            <person name="Sharpe A.G."/>
            <person name="Parkin I.A."/>
        </authorList>
    </citation>
    <scope>NUCLEOTIDE SEQUENCE [LARGE SCALE GENOMIC DNA]</scope>
    <source>
        <strain evidence="2">cv. DH55</strain>
    </source>
</reference>
<protein>
    <submittedName>
        <fullName evidence="3">F-box protein At1g49990-like</fullName>
    </submittedName>
</protein>
<dbReference type="GeneID" id="109126583"/>
<dbReference type="InterPro" id="IPR050796">
    <property type="entry name" value="SCF_F-box_component"/>
</dbReference>
<feature type="domain" description="F-box" evidence="1">
    <location>
        <begin position="1"/>
        <end position="49"/>
    </location>
</feature>
<sequence>MGRKTLPETMLVEVIARLPLKSIARFKSVCKTLKSVIESAYFRSLFVSLHRKYSLSSWSLMLDPEYSNSIIEVIGFTKCETWGLPKSIVSYIVPFRPCPNLSTKDCFWAGSSNGLIWLSLYRGYTEDMLGNCICFVGNPALQQWVEIPPYPDLTSYPYRPIGLVTRVENGVVPLPVHLLCS</sequence>
<gene>
    <name evidence="3" type="primary">LOC109126583</name>
</gene>
<dbReference type="RefSeq" id="XP_019085812.1">
    <property type="nucleotide sequence ID" value="XM_019230267.1"/>
</dbReference>
<keyword evidence="2" id="KW-1185">Reference proteome</keyword>
<name>A0ABM1QGC4_CAMSA</name>
<evidence type="ECO:0000313" key="2">
    <source>
        <dbReference type="Proteomes" id="UP000694864"/>
    </source>
</evidence>
<organism evidence="2 3">
    <name type="scientific">Camelina sativa</name>
    <name type="common">False flax</name>
    <name type="synonym">Myagrum sativum</name>
    <dbReference type="NCBI Taxonomy" id="90675"/>
    <lineage>
        <taxon>Eukaryota</taxon>
        <taxon>Viridiplantae</taxon>
        <taxon>Streptophyta</taxon>
        <taxon>Embryophyta</taxon>
        <taxon>Tracheophyta</taxon>
        <taxon>Spermatophyta</taxon>
        <taxon>Magnoliopsida</taxon>
        <taxon>eudicotyledons</taxon>
        <taxon>Gunneridae</taxon>
        <taxon>Pentapetalae</taxon>
        <taxon>rosids</taxon>
        <taxon>malvids</taxon>
        <taxon>Brassicales</taxon>
        <taxon>Brassicaceae</taxon>
        <taxon>Camelineae</taxon>
        <taxon>Camelina</taxon>
    </lineage>
</organism>
<dbReference type="SUPFAM" id="SSF81383">
    <property type="entry name" value="F-box domain"/>
    <property type="match status" value="1"/>
</dbReference>
<dbReference type="PANTHER" id="PTHR31672">
    <property type="entry name" value="BNACNNG10540D PROTEIN"/>
    <property type="match status" value="1"/>
</dbReference>
<evidence type="ECO:0000259" key="1">
    <source>
        <dbReference type="PROSITE" id="PS50181"/>
    </source>
</evidence>
<proteinExistence type="predicted"/>